<dbReference type="EMBL" id="AHDZ01000070">
    <property type="protein sequence ID" value="EOO11402.1"/>
    <property type="molecule type" value="Genomic_DNA"/>
</dbReference>
<organism evidence="3 4">
    <name type="scientific">Bacillus cereus HuA3-9</name>
    <dbReference type="NCBI Taxonomy" id="1053205"/>
    <lineage>
        <taxon>Bacteria</taxon>
        <taxon>Bacillati</taxon>
        <taxon>Bacillota</taxon>
        <taxon>Bacilli</taxon>
        <taxon>Bacillales</taxon>
        <taxon>Bacillaceae</taxon>
        <taxon>Bacillus</taxon>
        <taxon>Bacillus cereus group</taxon>
    </lineage>
</organism>
<reference evidence="3 4" key="1">
    <citation type="submission" date="2012-12" db="EMBL/GenBank/DDBJ databases">
        <title>The Genome Sequence of Bacillus cereus HuA3-9.</title>
        <authorList>
            <consortium name="The Broad Institute Genome Sequencing Platform"/>
            <consortium name="The Broad Institute Genome Sequencing Center for Infectious Disease"/>
            <person name="Feldgarden M."/>
            <person name="Van der Auwera G.A."/>
            <person name="Mahillon J."/>
            <person name="Duprez V."/>
            <person name="Timmery S."/>
            <person name="Mattelet C."/>
            <person name="Dierick K."/>
            <person name="Sun M."/>
            <person name="Yu Z."/>
            <person name="Zhu L."/>
            <person name="Hu X."/>
            <person name="Shank E.B."/>
            <person name="Swiecicka I."/>
            <person name="Hansen B.M."/>
            <person name="Andrup L."/>
            <person name="Walker B."/>
            <person name="Young S.K."/>
            <person name="Zeng Q."/>
            <person name="Gargeya S."/>
            <person name="Fitzgerald M."/>
            <person name="Haas B."/>
            <person name="Abouelleil A."/>
            <person name="Alvarado L."/>
            <person name="Arachchi H.M."/>
            <person name="Berlin A.M."/>
            <person name="Chapman S.B."/>
            <person name="Dewar J."/>
            <person name="Goldberg J."/>
            <person name="Griggs A."/>
            <person name="Gujja S."/>
            <person name="Hansen M."/>
            <person name="Howarth C."/>
            <person name="Imamovic A."/>
            <person name="Larimer J."/>
            <person name="McCowan C."/>
            <person name="Murphy C."/>
            <person name="Neiman D."/>
            <person name="Pearson M."/>
            <person name="Priest M."/>
            <person name="Roberts A."/>
            <person name="Saif S."/>
            <person name="Shea T."/>
            <person name="Sisk P."/>
            <person name="Sykes S."/>
            <person name="Wortman J."/>
            <person name="Nusbaum C."/>
            <person name="Birren B."/>
        </authorList>
    </citation>
    <scope>NUCLEOTIDE SEQUENCE [LARGE SCALE GENOMIC DNA]</scope>
    <source>
        <strain evidence="3 4">HuA3-9</strain>
    </source>
</reference>
<comment type="caution">
    <text evidence="3">The sequence shown here is derived from an EMBL/GenBank/DDBJ whole genome shotgun (WGS) entry which is preliminary data.</text>
</comment>
<evidence type="ECO:0000259" key="2">
    <source>
        <dbReference type="Pfam" id="PF22823"/>
    </source>
</evidence>
<dbReference type="AlphaFoldDB" id="R8CII9"/>
<feature type="domain" description="MrpR C-terminal catalytic" evidence="2">
    <location>
        <begin position="116"/>
        <end position="335"/>
    </location>
</feature>
<dbReference type="RefSeq" id="WP_016094898.1">
    <property type="nucleotide sequence ID" value="NZ_KB976126.1"/>
</dbReference>
<evidence type="ECO:0008006" key="5">
    <source>
        <dbReference type="Google" id="ProtNLM"/>
    </source>
</evidence>
<dbReference type="InterPro" id="IPR055009">
    <property type="entry name" value="MrpR_N_CB"/>
</dbReference>
<dbReference type="SUPFAM" id="SSF56349">
    <property type="entry name" value="DNA breaking-rejoining enzymes"/>
    <property type="match status" value="1"/>
</dbReference>
<evidence type="ECO:0000313" key="4">
    <source>
        <dbReference type="Proteomes" id="UP000014003"/>
    </source>
</evidence>
<dbReference type="PATRIC" id="fig|1053205.3.peg.5722"/>
<name>R8CII9_BACCE</name>
<evidence type="ECO:0000313" key="3">
    <source>
        <dbReference type="EMBL" id="EOO11402.1"/>
    </source>
</evidence>
<gene>
    <name evidence="3" type="ORF">IGA_05665</name>
</gene>
<accession>R8CII9</accession>
<feature type="domain" description="MrpR N-terminal core-binding" evidence="1">
    <location>
        <begin position="12"/>
        <end position="87"/>
    </location>
</feature>
<dbReference type="Proteomes" id="UP000014003">
    <property type="component" value="Unassembled WGS sequence"/>
</dbReference>
<dbReference type="InterPro" id="IPR055008">
    <property type="entry name" value="MrpR_C_cat"/>
</dbReference>
<dbReference type="HOGENOM" id="CLU_833782_0_0_9"/>
<evidence type="ECO:0000259" key="1">
    <source>
        <dbReference type="Pfam" id="PF22822"/>
    </source>
</evidence>
<protein>
    <recommendedName>
        <fullName evidence="5">Core-binding (CB) domain-containing protein</fullName>
    </recommendedName>
</protein>
<sequence>MTHGMDELKNGETAKDLFLTNYTNDTTKSYYNRIFTKAEQMEETLNKDLYDFTLEEIEELLIQLRGSAQATEVYGRVISAYMKWAVENNYKKTNNPLLDVSAKWFENISENVKNLYITKKQLLKIESDCYNYQDSTIIRLLFEGICGEKAIEIRELKKSDVEQALEFMQEKGLNSDIEDTKVPLNIGGAFTEVDARTVLMLEQAMQEKRYWKKNGDMEQRENIRAVTELVDNEYVFRPSITRTGSYHQAIKESVIYRRVNLIGEVLGYPQLKTKSIIKSGQLYMAKKIMEEKGEYYLSTEDYKNIAIRFDINNFYPMKKYCNVKNIKELYGDFLGQDN</sequence>
<dbReference type="InterPro" id="IPR011010">
    <property type="entry name" value="DNA_brk_join_enz"/>
</dbReference>
<dbReference type="GO" id="GO:0003677">
    <property type="term" value="F:DNA binding"/>
    <property type="evidence" value="ECO:0007669"/>
    <property type="project" value="InterPro"/>
</dbReference>
<dbReference type="Pfam" id="PF22823">
    <property type="entry name" value="MrpR_C_cat"/>
    <property type="match status" value="1"/>
</dbReference>
<proteinExistence type="predicted"/>
<dbReference type="Pfam" id="PF22822">
    <property type="entry name" value="MrpR_N_CB"/>
    <property type="match status" value="1"/>
</dbReference>